<evidence type="ECO:0000313" key="1">
    <source>
        <dbReference type="EMBL" id="ABS20926.1"/>
    </source>
</evidence>
<dbReference type="AlphaFoldDB" id="A7GLB8"/>
<dbReference type="STRING" id="315749.Bcer98_0577"/>
<dbReference type="KEGG" id="bcy:Bcer98_0577"/>
<accession>A7GLB8</accession>
<protein>
    <submittedName>
        <fullName evidence="1">Uncharacterized protein</fullName>
    </submittedName>
</protein>
<reference evidence="1 2" key="1">
    <citation type="journal article" date="2008" name="Chem. Biol. Interact.">
        <title>Extending the Bacillus cereus group genomics to putative food-borne pathogens of different toxicity.</title>
        <authorList>
            <person name="Lapidus A."/>
            <person name="Goltsman E."/>
            <person name="Auger S."/>
            <person name="Galleron N."/>
            <person name="Segurens B."/>
            <person name="Dossat C."/>
            <person name="Land M.L."/>
            <person name="Broussolle V."/>
            <person name="Brillard J."/>
            <person name="Guinebretiere M.H."/>
            <person name="Sanchis V."/>
            <person name="Nguen-The C."/>
            <person name="Lereclus D."/>
            <person name="Richardson P."/>
            <person name="Wincker P."/>
            <person name="Weissenbach J."/>
            <person name="Ehrlich S.D."/>
            <person name="Sorokin A."/>
        </authorList>
    </citation>
    <scope>NUCLEOTIDE SEQUENCE [LARGE SCALE GENOMIC DNA]</scope>
    <source>
        <strain evidence="2">DSM 22905 / CIP 110041 / 391-98 / NVH 391-98</strain>
    </source>
</reference>
<gene>
    <name evidence="1" type="ordered locus">Bcer98_0577</name>
</gene>
<keyword evidence="2" id="KW-1185">Reference proteome</keyword>
<dbReference type="HOGENOM" id="CLU_2566652_0_0_9"/>
<proteinExistence type="predicted"/>
<sequence length="81" mass="9182">MKKVLLYSGIIGIASVLCPGNYVNAESVEKKMFVNEIEELPKGSISNPAYRGKVEQMVRAHNQWGMRKLPLIKVSLYHIHK</sequence>
<dbReference type="EMBL" id="CP000764">
    <property type="protein sequence ID" value="ABS20926.1"/>
    <property type="molecule type" value="Genomic_DNA"/>
</dbReference>
<name>A7GLB8_BACCN</name>
<dbReference type="Proteomes" id="UP000002300">
    <property type="component" value="Chromosome"/>
</dbReference>
<dbReference type="RefSeq" id="WP_011983682.1">
    <property type="nucleotide sequence ID" value="NC_009674.1"/>
</dbReference>
<organism evidence="1 2">
    <name type="scientific">Bacillus cytotoxicus (strain DSM 22905 / CIP 110041 / 391-98 / NVH 391-98)</name>
    <dbReference type="NCBI Taxonomy" id="315749"/>
    <lineage>
        <taxon>Bacteria</taxon>
        <taxon>Bacillati</taxon>
        <taxon>Bacillota</taxon>
        <taxon>Bacilli</taxon>
        <taxon>Bacillales</taxon>
        <taxon>Bacillaceae</taxon>
        <taxon>Bacillus</taxon>
        <taxon>Bacillus cereus group</taxon>
    </lineage>
</organism>
<dbReference type="GeneID" id="33895934"/>
<evidence type="ECO:0000313" key="2">
    <source>
        <dbReference type="Proteomes" id="UP000002300"/>
    </source>
</evidence>